<organism evidence="6 7">
    <name type="scientific">Corynebacterium doosanense CAU 212 = DSM 45436</name>
    <dbReference type="NCBI Taxonomy" id="558173"/>
    <lineage>
        <taxon>Bacteria</taxon>
        <taxon>Bacillati</taxon>
        <taxon>Actinomycetota</taxon>
        <taxon>Actinomycetes</taxon>
        <taxon>Mycobacteriales</taxon>
        <taxon>Corynebacteriaceae</taxon>
        <taxon>Corynebacterium</taxon>
    </lineage>
</organism>
<dbReference type="HOGENOM" id="CLU_060691_2_1_11"/>
<dbReference type="NCBIfam" id="TIGR03364">
    <property type="entry name" value="HpnW_proposed"/>
    <property type="match status" value="1"/>
</dbReference>
<keyword evidence="4" id="KW-0560">Oxidoreductase</keyword>
<protein>
    <submittedName>
        <fullName evidence="6">Oxidoreductase</fullName>
    </submittedName>
</protein>
<dbReference type="PANTHER" id="PTHR13847">
    <property type="entry name" value="SARCOSINE DEHYDROGENASE-RELATED"/>
    <property type="match status" value="1"/>
</dbReference>
<dbReference type="KEGG" id="cdo:CDOO_05310"/>
<evidence type="ECO:0000256" key="1">
    <source>
        <dbReference type="ARBA" id="ARBA00001974"/>
    </source>
</evidence>
<comment type="similarity">
    <text evidence="2">Belongs to the DadA oxidoreductase family.</text>
</comment>
<accession>A0A097IF34</accession>
<proteinExistence type="inferred from homology"/>
<feature type="domain" description="FAD dependent oxidoreductase" evidence="5">
    <location>
        <begin position="6"/>
        <end position="364"/>
    </location>
</feature>
<evidence type="ECO:0000256" key="4">
    <source>
        <dbReference type="ARBA" id="ARBA00023002"/>
    </source>
</evidence>
<dbReference type="Gene3D" id="3.50.50.60">
    <property type="entry name" value="FAD/NAD(P)-binding domain"/>
    <property type="match status" value="1"/>
</dbReference>
<dbReference type="GO" id="GO:0005737">
    <property type="term" value="C:cytoplasm"/>
    <property type="evidence" value="ECO:0007669"/>
    <property type="project" value="TreeGrafter"/>
</dbReference>
<keyword evidence="3" id="KW-0285">Flavoprotein</keyword>
<reference evidence="6 7" key="1">
    <citation type="submission" date="2013-09" db="EMBL/GenBank/DDBJ databases">
        <title>Complete genome sequence of Corynebacterium doosanense CAU 212(T) (=DSM 45436(T)), isolated from activated sludge.</title>
        <authorList>
            <person name="Schaffert L."/>
            <person name="Albersmeier A."/>
            <person name="Kalinowski J."/>
            <person name="Ruckert C."/>
        </authorList>
    </citation>
    <scope>NUCLEOTIDE SEQUENCE [LARGE SCALE GENOMIC DNA]</scope>
    <source>
        <strain evidence="6 7">CAU 212</strain>
    </source>
</reference>
<dbReference type="InterPro" id="IPR006076">
    <property type="entry name" value="FAD-dep_OxRdtase"/>
</dbReference>
<name>A0A097IF34_9CORY</name>
<dbReference type="PANTHER" id="PTHR13847:SF286">
    <property type="entry name" value="D-AMINO ACID DEHYDROGENASE"/>
    <property type="match status" value="1"/>
</dbReference>
<sequence length="373" mass="39810">MTEHTDLIVVGAGIIGLASAFLAREQGQSVRVIDAADRPVGSSIQNFGHACFTAQADVIQPVARVAREGWLRAAQQAGFWAKESGTWLPATSEIELQVLAEFAEHRGDDLVKLLGREEVAAGIGNPGLDALGGAHLPLDVRVDPREAAPAIARYLAADGVEFTWNTQVTGIADGTVATVRGDFHADRVIAAPGYKLLALFPELAERHEVRVCELAMALIERPARIPADLAVLTGTSMARYDGIAAMPSVPELREELARREPGLVDVIANLMMTGTEQGIFVGDSHHYADHTEPFISEDVADLLIDRSTAVLGIDEPRVLQRWKGQYADSAGTNLVLEHPDARTTVAVVTSGIGMTLSFGVADLALRGETISGF</sequence>
<dbReference type="Proteomes" id="UP000029914">
    <property type="component" value="Chromosome"/>
</dbReference>
<dbReference type="eggNOG" id="COG0665">
    <property type="taxonomic scope" value="Bacteria"/>
</dbReference>
<dbReference type="AlphaFoldDB" id="A0A097IF34"/>
<dbReference type="SUPFAM" id="SSF51905">
    <property type="entry name" value="FAD/NAD(P)-binding domain"/>
    <property type="match status" value="1"/>
</dbReference>
<comment type="cofactor">
    <cofactor evidence="1">
        <name>FAD</name>
        <dbReference type="ChEBI" id="CHEBI:57692"/>
    </cofactor>
</comment>
<dbReference type="GO" id="GO:0016491">
    <property type="term" value="F:oxidoreductase activity"/>
    <property type="evidence" value="ECO:0007669"/>
    <property type="project" value="UniProtKB-KW"/>
</dbReference>
<evidence type="ECO:0000313" key="6">
    <source>
        <dbReference type="EMBL" id="AIT60734.1"/>
    </source>
</evidence>
<dbReference type="STRING" id="558173.CDOO_05310"/>
<evidence type="ECO:0000256" key="3">
    <source>
        <dbReference type="ARBA" id="ARBA00022630"/>
    </source>
</evidence>
<dbReference type="InterPro" id="IPR036188">
    <property type="entry name" value="FAD/NAD-bd_sf"/>
</dbReference>
<evidence type="ECO:0000313" key="7">
    <source>
        <dbReference type="Proteomes" id="UP000029914"/>
    </source>
</evidence>
<dbReference type="RefSeq" id="WP_018022666.1">
    <property type="nucleotide sequence ID" value="NZ_AQUX01000010.1"/>
</dbReference>
<keyword evidence="7" id="KW-1185">Reference proteome</keyword>
<dbReference type="InterPro" id="IPR017741">
    <property type="entry name" value="FAD-dependent_OxRdtase_HpnW"/>
</dbReference>
<gene>
    <name evidence="6" type="ORF">CDOO_05310</name>
</gene>
<evidence type="ECO:0000256" key="2">
    <source>
        <dbReference type="ARBA" id="ARBA00009410"/>
    </source>
</evidence>
<evidence type="ECO:0000259" key="5">
    <source>
        <dbReference type="Pfam" id="PF01266"/>
    </source>
</evidence>
<dbReference type="Pfam" id="PF01266">
    <property type="entry name" value="DAO"/>
    <property type="match status" value="1"/>
</dbReference>
<dbReference type="Gene3D" id="3.30.9.10">
    <property type="entry name" value="D-Amino Acid Oxidase, subunit A, domain 2"/>
    <property type="match status" value="1"/>
</dbReference>
<dbReference type="EMBL" id="CP006764">
    <property type="protein sequence ID" value="AIT60734.1"/>
    <property type="molecule type" value="Genomic_DNA"/>
</dbReference>